<gene>
    <name evidence="1" type="ORF">bsdE14_38400</name>
</gene>
<dbReference type="Pfam" id="PF12685">
    <property type="entry name" value="SpoIIIAH"/>
    <property type="match status" value="1"/>
</dbReference>
<evidence type="ECO:0000313" key="1">
    <source>
        <dbReference type="EMBL" id="GLC32430.1"/>
    </source>
</evidence>
<organism evidence="1 2">
    <name type="scientific">Clostridium omnivorum</name>
    <dbReference type="NCBI Taxonomy" id="1604902"/>
    <lineage>
        <taxon>Bacteria</taxon>
        <taxon>Bacillati</taxon>
        <taxon>Bacillota</taxon>
        <taxon>Clostridia</taxon>
        <taxon>Eubacteriales</taxon>
        <taxon>Clostridiaceae</taxon>
        <taxon>Clostridium</taxon>
    </lineage>
</organism>
<reference evidence="1 2" key="1">
    <citation type="journal article" date="2024" name="Int. J. Syst. Evol. Microbiol.">
        <title>Clostridium omnivorum sp. nov., isolated from anoxic soil under the treatment of reductive soil disinfestation.</title>
        <authorList>
            <person name="Ueki A."/>
            <person name="Tonouchi A."/>
            <person name="Kaku N."/>
            <person name="Honma S."/>
            <person name="Ueki K."/>
        </authorList>
    </citation>
    <scope>NUCLEOTIDE SEQUENCE [LARGE SCALE GENOMIC DNA]</scope>
    <source>
        <strain evidence="1 2">E14</strain>
    </source>
</reference>
<dbReference type="InterPro" id="IPR038503">
    <property type="entry name" value="SpoIIIAH_sf"/>
</dbReference>
<name>A0ABQ5NAY6_9CLOT</name>
<dbReference type="EMBL" id="BRXR01000001">
    <property type="protein sequence ID" value="GLC32430.1"/>
    <property type="molecule type" value="Genomic_DNA"/>
</dbReference>
<dbReference type="InterPro" id="IPR024232">
    <property type="entry name" value="SpoIIIAH"/>
</dbReference>
<comment type="caution">
    <text evidence="1">The sequence shown here is derived from an EMBL/GenBank/DDBJ whole genome shotgun (WGS) entry which is preliminary data.</text>
</comment>
<proteinExistence type="predicted"/>
<keyword evidence="2" id="KW-1185">Reference proteome</keyword>
<dbReference type="Gene3D" id="1.10.287.4300">
    <property type="entry name" value="Stage III sporulation protein AH-like"/>
    <property type="match status" value="1"/>
</dbReference>
<protein>
    <submittedName>
        <fullName evidence="1">Stage III sporulation protein AH</fullName>
    </submittedName>
</protein>
<accession>A0ABQ5NAY6</accession>
<dbReference type="RefSeq" id="WP_264851735.1">
    <property type="nucleotide sequence ID" value="NZ_BRXR01000001.1"/>
</dbReference>
<sequence length="169" mass="18742">MNKKQAFIIATLLVLIVCAGILATKVNSPLYVNGNDLGGQKSTFSLNNNKTSSSATDFFVEQKSNREHANATTTANLKALIDDQNASKEQRDAASKKYMTVTMAFQNEQKIESSLKAKSFEEAVCTINDDKVSVIVKSKEKLTDKQVKQIQDVVMSITKIKDVEIDYRQ</sequence>
<evidence type="ECO:0000313" key="2">
    <source>
        <dbReference type="Proteomes" id="UP001208567"/>
    </source>
</evidence>
<dbReference type="Proteomes" id="UP001208567">
    <property type="component" value="Unassembled WGS sequence"/>
</dbReference>